<dbReference type="InterPro" id="IPR010982">
    <property type="entry name" value="Lambda_DNA-bd_dom_sf"/>
</dbReference>
<evidence type="ECO:0000313" key="3">
    <source>
        <dbReference type="Proteomes" id="UP001225605"/>
    </source>
</evidence>
<evidence type="ECO:0000313" key="2">
    <source>
        <dbReference type="EMBL" id="MDQ2588679.1"/>
    </source>
</evidence>
<organism evidence="2 3">
    <name type="scientific">Saccharothrix yanglingensis</name>
    <dbReference type="NCBI Taxonomy" id="659496"/>
    <lineage>
        <taxon>Bacteria</taxon>
        <taxon>Bacillati</taxon>
        <taxon>Actinomycetota</taxon>
        <taxon>Actinomycetes</taxon>
        <taxon>Pseudonocardiales</taxon>
        <taxon>Pseudonocardiaceae</taxon>
        <taxon>Saccharothrix</taxon>
    </lineage>
</organism>
<dbReference type="SUPFAM" id="SSF47413">
    <property type="entry name" value="lambda repressor-like DNA-binding domains"/>
    <property type="match status" value="1"/>
</dbReference>
<name>A0ABU0XDB5_9PSEU</name>
<accession>A0ABU0XDB5</accession>
<dbReference type="Pfam" id="PF13560">
    <property type="entry name" value="HTH_31"/>
    <property type="match status" value="1"/>
</dbReference>
<dbReference type="InterPro" id="IPR043917">
    <property type="entry name" value="DUF5753"/>
</dbReference>
<dbReference type="EMBL" id="NSDM01000020">
    <property type="protein sequence ID" value="MDQ2588679.1"/>
    <property type="molecule type" value="Genomic_DNA"/>
</dbReference>
<feature type="domain" description="HTH cro/C1-type" evidence="1">
    <location>
        <begin position="44"/>
        <end position="101"/>
    </location>
</feature>
<dbReference type="Gene3D" id="1.10.260.40">
    <property type="entry name" value="lambda repressor-like DNA-binding domains"/>
    <property type="match status" value="1"/>
</dbReference>
<sequence length="309" mass="33890">MQPDEVTFSNPVLAFCFDACKHRKERNMSLPKAGVTTRGIGFELERLRTKAQLTLQDVGKGLGVSASTISRLENGKRQPTPEEVSAMLAVIGVIGPERNRLLDRARGGDGSGLVEASNPTVQSRTYLNFETRATVITDFELMLIPGLAQTPEYAYAIISAIQVDEEESSIEVRVGRRMARQAILARRRPPELNLILTEAALRLPIGGPGVMTRQLRHLVDLAGRANTTIRVIPADVVGHAGLLGQFVILDFANDKPVVHVEDRTTGLFLDEPARVALYRLTVEKLAAVALDEEDSVRLMKSIAREFDGE</sequence>
<comment type="caution">
    <text evidence="2">The sequence shown here is derived from an EMBL/GenBank/DDBJ whole genome shotgun (WGS) entry which is preliminary data.</text>
</comment>
<keyword evidence="3" id="KW-1185">Reference proteome</keyword>
<dbReference type="InterPro" id="IPR001387">
    <property type="entry name" value="Cro/C1-type_HTH"/>
</dbReference>
<dbReference type="PROSITE" id="PS50943">
    <property type="entry name" value="HTH_CROC1"/>
    <property type="match status" value="1"/>
</dbReference>
<dbReference type="Proteomes" id="UP001225605">
    <property type="component" value="Unassembled WGS sequence"/>
</dbReference>
<evidence type="ECO:0000259" key="1">
    <source>
        <dbReference type="PROSITE" id="PS50943"/>
    </source>
</evidence>
<dbReference type="Pfam" id="PF19054">
    <property type="entry name" value="DUF5753"/>
    <property type="match status" value="1"/>
</dbReference>
<dbReference type="CDD" id="cd00093">
    <property type="entry name" value="HTH_XRE"/>
    <property type="match status" value="1"/>
</dbReference>
<gene>
    <name evidence="2" type="ORF">CKY47_32925</name>
</gene>
<reference evidence="2 3" key="1">
    <citation type="submission" date="2017-06" db="EMBL/GenBank/DDBJ databases">
        <title>Cultured bacterium strain Saccharothrix yanglingensis Hhs.015.</title>
        <authorList>
            <person name="Xia Y."/>
        </authorList>
    </citation>
    <scope>NUCLEOTIDE SEQUENCE [LARGE SCALE GENOMIC DNA]</scope>
    <source>
        <strain evidence="2 3">Hhs.015</strain>
    </source>
</reference>
<dbReference type="SMART" id="SM00530">
    <property type="entry name" value="HTH_XRE"/>
    <property type="match status" value="1"/>
</dbReference>
<protein>
    <submittedName>
        <fullName evidence="2">Transcriptional regulator</fullName>
    </submittedName>
</protein>
<proteinExistence type="predicted"/>